<dbReference type="AlphaFoldDB" id="K5XSN9"/>
<proteinExistence type="predicted"/>
<dbReference type="RefSeq" id="XP_007331354.1">
    <property type="nucleotide sequence ID" value="XM_007331292.1"/>
</dbReference>
<dbReference type="KEGG" id="abp:AGABI1DRAFT92907"/>
<protein>
    <recommendedName>
        <fullName evidence="3">Nephrocystin 3-like N-terminal domain-containing protein</fullName>
    </recommendedName>
</protein>
<feature type="compositionally biased region" description="Low complexity" evidence="2">
    <location>
        <begin position="19"/>
        <end position="29"/>
    </location>
</feature>
<evidence type="ECO:0000256" key="2">
    <source>
        <dbReference type="SAM" id="MobiDB-lite"/>
    </source>
</evidence>
<dbReference type="SUPFAM" id="SSF52540">
    <property type="entry name" value="P-loop containing nucleoside triphosphate hydrolases"/>
    <property type="match status" value="1"/>
</dbReference>
<dbReference type="InParanoid" id="K5XSN9"/>
<dbReference type="PANTHER" id="PTHR10039:SF16">
    <property type="entry name" value="GPI INOSITOL-DEACYLASE"/>
    <property type="match status" value="1"/>
</dbReference>
<dbReference type="HOGENOM" id="CLU_000288_6_15_1"/>
<dbReference type="InterPro" id="IPR027417">
    <property type="entry name" value="P-loop_NTPase"/>
</dbReference>
<evidence type="ECO:0000259" key="3">
    <source>
        <dbReference type="Pfam" id="PF24883"/>
    </source>
</evidence>
<evidence type="ECO:0000256" key="1">
    <source>
        <dbReference type="ARBA" id="ARBA00022737"/>
    </source>
</evidence>
<keyword evidence="5" id="KW-1185">Reference proteome</keyword>
<dbReference type="Proteomes" id="UP000008493">
    <property type="component" value="Unassembled WGS sequence"/>
</dbReference>
<feature type="domain" description="Nephrocystin 3-like N-terminal" evidence="3">
    <location>
        <begin position="227"/>
        <end position="373"/>
    </location>
</feature>
<evidence type="ECO:0000313" key="4">
    <source>
        <dbReference type="EMBL" id="EKM77980.1"/>
    </source>
</evidence>
<dbReference type="OrthoDB" id="5974621at2759"/>
<dbReference type="OMA" id="AREHHAW"/>
<dbReference type="Gene3D" id="3.40.50.300">
    <property type="entry name" value="P-loop containing nucleotide triphosphate hydrolases"/>
    <property type="match status" value="1"/>
</dbReference>
<keyword evidence="1" id="KW-0677">Repeat</keyword>
<feature type="region of interest" description="Disordered" evidence="2">
    <location>
        <begin position="1"/>
        <end position="29"/>
    </location>
</feature>
<organism evidence="4 5">
    <name type="scientific">Agaricus bisporus var. burnettii (strain JB137-S8 / ATCC MYA-4627 / FGSC 10392)</name>
    <name type="common">White button mushroom</name>
    <dbReference type="NCBI Taxonomy" id="597362"/>
    <lineage>
        <taxon>Eukaryota</taxon>
        <taxon>Fungi</taxon>
        <taxon>Dikarya</taxon>
        <taxon>Basidiomycota</taxon>
        <taxon>Agaricomycotina</taxon>
        <taxon>Agaricomycetes</taxon>
        <taxon>Agaricomycetidae</taxon>
        <taxon>Agaricales</taxon>
        <taxon>Agaricineae</taxon>
        <taxon>Agaricaceae</taxon>
        <taxon>Agaricus</taxon>
    </lineage>
</organism>
<accession>K5XSN9</accession>
<reference evidence="5" key="1">
    <citation type="journal article" date="2012" name="Proc. Natl. Acad. Sci. U.S.A.">
        <title>Genome sequence of the button mushroom Agaricus bisporus reveals mechanisms governing adaptation to a humic-rich ecological niche.</title>
        <authorList>
            <person name="Morin E."/>
            <person name="Kohler A."/>
            <person name="Baker A.R."/>
            <person name="Foulongne-Oriol M."/>
            <person name="Lombard V."/>
            <person name="Nagy L.G."/>
            <person name="Ohm R.A."/>
            <person name="Patyshakuliyeva A."/>
            <person name="Brun A."/>
            <person name="Aerts A.L."/>
            <person name="Bailey A.M."/>
            <person name="Billette C."/>
            <person name="Coutinho P.M."/>
            <person name="Deakin G."/>
            <person name="Doddapaneni H."/>
            <person name="Floudas D."/>
            <person name="Grimwood J."/>
            <person name="Hilden K."/>
            <person name="Kuees U."/>
            <person name="LaButti K.M."/>
            <person name="Lapidus A."/>
            <person name="Lindquist E.A."/>
            <person name="Lucas S.M."/>
            <person name="Murat C."/>
            <person name="Riley R.W."/>
            <person name="Salamov A.A."/>
            <person name="Schmutz J."/>
            <person name="Subramanian V."/>
            <person name="Woesten H.A.B."/>
            <person name="Xu J."/>
            <person name="Eastwood D.C."/>
            <person name="Foster G.D."/>
            <person name="Sonnenberg A.S."/>
            <person name="Cullen D."/>
            <person name="de Vries R.P."/>
            <person name="Lundell T."/>
            <person name="Hibbett D.S."/>
            <person name="Henrissat B."/>
            <person name="Burton K.S."/>
            <person name="Kerrigan R.W."/>
            <person name="Challen M.P."/>
            <person name="Grigoriev I.V."/>
            <person name="Martin F."/>
        </authorList>
    </citation>
    <scope>NUCLEOTIDE SEQUENCE [LARGE SCALE GENOMIC DNA]</scope>
    <source>
        <strain evidence="5">JB137-S8 / ATCC MYA-4627 / FGSC 10392</strain>
    </source>
</reference>
<name>K5XSN9_AGABU</name>
<feature type="region of interest" description="Disordered" evidence="2">
    <location>
        <begin position="53"/>
        <end position="83"/>
    </location>
</feature>
<feature type="compositionally biased region" description="Polar residues" evidence="2">
    <location>
        <begin position="56"/>
        <end position="78"/>
    </location>
</feature>
<dbReference type="GeneID" id="18832480"/>
<dbReference type="Pfam" id="PF24883">
    <property type="entry name" value="NPHP3_N"/>
    <property type="match status" value="1"/>
</dbReference>
<evidence type="ECO:0000313" key="5">
    <source>
        <dbReference type="Proteomes" id="UP000008493"/>
    </source>
</evidence>
<gene>
    <name evidence="4" type="ORF">AGABI1DRAFT_92907</name>
</gene>
<dbReference type="EMBL" id="JH971393">
    <property type="protein sequence ID" value="EKM77980.1"/>
    <property type="molecule type" value="Genomic_DNA"/>
</dbReference>
<sequence length="883" mass="99648">MSHNSSAARYSPYPRTPVPASSACRSPLPSSSNNYLTHVNAFVVNSATDSAVPPSMNAQPTYAIPSTSTHQLDNSTHLARSFPHPPAPVTQVSFFQRPYHPAPATNAQYPAPMQPSIAVHQPDSTYQNNAIYQHPPHIHPVQTTQRGQSYYGNGMFRESRDFSITNSTFIDNSITSKPSDNFMKEFLQHTIIGAEFDSSDRHPPPRCHPGTRLAIIERCKNFFVQCDGKEKMRWVVGAAGVGKSAIMQIVAEEIPADASVFFSVDGRNDGSKVFATIAYHLAVKYEPYCQFIRNAINRDPSLLRKSLPAQFRKFIVDPFIHQRLFNPSQRFVIIIDGLDECNNPKTQRGILGLISDFCINYFTSPVVWFVASRPEPHITSFFDNARVTPTYTKEEVEIDSDEACAEVQTYLRDELNEIKLAYPTLRHKHEWPTGLEFTKIATAAGGLFAYASTVVRFIGKSHYQDPATLLCHVLEVIDAGFKDDVSRKDHPLALLDMLYRRILDNIPPDVMINTRKLLSTTGLDDRWERVNFRHTCNILGLSEAAAYGAVSYLHAVLKVPAPDNTVDEDLAFFHKSFPDFLSDFKRSGFSHNIKDETDQLRAQCSLRIATQFPDDLDSIASGEGIPCEPLGCLKDDPGFCDNITLSWPRDNRFGVTDDKLRLRLYWFSMVNMCNGFSPGSNYWNLSCFHLLTTRFAAFRHGFPVLKLLESVFEDFRPGLTELGKLKEVPLRLLNYAAICGRIDVQFTIPIEMDVKYSEPWNSSCERRVTVTHFKRCLLIDNSGGDVAYAYISRFKIRAREHHAWALAQLKLYKECLYCSRRLAHHFFNNPDQLATVFVDSTEMCYIELSFVDPDDAFDGTAGVSEYDKLGQLNGQCLGDFPTT</sequence>
<dbReference type="InterPro" id="IPR056884">
    <property type="entry name" value="NPHP3-like_N"/>
</dbReference>
<dbReference type="PANTHER" id="PTHR10039">
    <property type="entry name" value="AMELOGENIN"/>
    <property type="match status" value="1"/>
</dbReference>